<evidence type="ECO:0000313" key="9">
    <source>
        <dbReference type="Proteomes" id="UP001233314"/>
    </source>
</evidence>
<feature type="transmembrane region" description="Helical" evidence="7">
    <location>
        <begin position="356"/>
        <end position="377"/>
    </location>
</feature>
<dbReference type="Pfam" id="PF03631">
    <property type="entry name" value="Virul_fac_BrkB"/>
    <property type="match status" value="1"/>
</dbReference>
<dbReference type="EMBL" id="JAUQTA010000001">
    <property type="protein sequence ID" value="MDO7867554.1"/>
    <property type="molecule type" value="Genomic_DNA"/>
</dbReference>
<feature type="transmembrane region" description="Helical" evidence="7">
    <location>
        <begin position="229"/>
        <end position="248"/>
    </location>
</feature>
<evidence type="ECO:0000256" key="7">
    <source>
        <dbReference type="SAM" id="Phobius"/>
    </source>
</evidence>
<feature type="compositionally biased region" description="Basic and acidic residues" evidence="6">
    <location>
        <begin position="304"/>
        <end position="317"/>
    </location>
</feature>
<feature type="transmembrane region" description="Helical" evidence="7">
    <location>
        <begin position="35"/>
        <end position="63"/>
    </location>
</feature>
<evidence type="ECO:0000256" key="3">
    <source>
        <dbReference type="ARBA" id="ARBA00022692"/>
    </source>
</evidence>
<comment type="subcellular location">
    <subcellularLocation>
        <location evidence="1">Cell membrane</location>
        <topology evidence="1">Multi-pass membrane protein</topology>
    </subcellularLocation>
</comment>
<name>A0ABT9AZU7_9ACTN</name>
<keyword evidence="5 7" id="KW-0472">Membrane</keyword>
<keyword evidence="4 7" id="KW-1133">Transmembrane helix</keyword>
<dbReference type="InterPro" id="IPR017039">
    <property type="entry name" value="Virul_fac_BrkB"/>
</dbReference>
<feature type="transmembrane region" description="Helical" evidence="7">
    <location>
        <begin position="260"/>
        <end position="278"/>
    </location>
</feature>
<protein>
    <submittedName>
        <fullName evidence="8">YhjD/YihY/BrkB family envelope integrity protein</fullName>
    </submittedName>
</protein>
<feature type="region of interest" description="Disordered" evidence="6">
    <location>
        <begin position="295"/>
        <end position="317"/>
    </location>
</feature>
<accession>A0ABT9AZU7</accession>
<evidence type="ECO:0000256" key="4">
    <source>
        <dbReference type="ARBA" id="ARBA00022989"/>
    </source>
</evidence>
<dbReference type="RefSeq" id="WP_305028330.1">
    <property type="nucleotide sequence ID" value="NZ_JAUQTA010000001.1"/>
</dbReference>
<evidence type="ECO:0000313" key="8">
    <source>
        <dbReference type="EMBL" id="MDO7867554.1"/>
    </source>
</evidence>
<dbReference type="PANTHER" id="PTHR30213">
    <property type="entry name" value="INNER MEMBRANE PROTEIN YHJD"/>
    <property type="match status" value="1"/>
</dbReference>
<organism evidence="8 9">
    <name type="scientific">Nocardioides jiangxiensis</name>
    <dbReference type="NCBI Taxonomy" id="3064524"/>
    <lineage>
        <taxon>Bacteria</taxon>
        <taxon>Bacillati</taxon>
        <taxon>Actinomycetota</taxon>
        <taxon>Actinomycetes</taxon>
        <taxon>Propionibacteriales</taxon>
        <taxon>Nocardioidaceae</taxon>
        <taxon>Nocardioides</taxon>
    </lineage>
</organism>
<dbReference type="PANTHER" id="PTHR30213:SF1">
    <property type="entry name" value="INNER MEMBRANE PROTEIN YHJD"/>
    <property type="match status" value="1"/>
</dbReference>
<gene>
    <name evidence="8" type="ORF">Q5722_04140</name>
</gene>
<evidence type="ECO:0000256" key="6">
    <source>
        <dbReference type="SAM" id="MobiDB-lite"/>
    </source>
</evidence>
<proteinExistence type="predicted"/>
<comment type="caution">
    <text evidence="8">The sequence shown here is derived from an EMBL/GenBank/DDBJ whole genome shotgun (WGS) entry which is preliminary data.</text>
</comment>
<sequence>MDRVLAPVREARERVPALDHTFRTVEHYSSTNGSLYAAGVTLAAFLSVFPLLGLAFAVVGFAARLLPPGIDAEQTLVSAINGVLPGIVQVPGEPSIDGALDLQTFKDAAPAILSIGLPLALWSGLGWLSSLQTALLVVFEETRAERPNWLVGRLRDLAALAVLGSVLMLSVAVSGVVAGIAPRLLHLVGLSTELSWLVRILVPLLGVAANAVLFAAMFVLLARPRLARGAIWSGAVLGAVGFEVLKQASTYLLKATAGQPAFQAFGITLILLVWINYFSRLVLYAAAWAQTSPHATRTAMRVEPGPERSTDEASRRDAADEAVAVPAGGRGGTPVGAPVGAPQAWRRASSQPLKSAAAAGGVGLGAVALCALAWRLLGRPRT</sequence>
<reference evidence="8 9" key="1">
    <citation type="submission" date="2023-07" db="EMBL/GenBank/DDBJ databases">
        <title>Nocardioides sp. nov WY-20 isolated from soil.</title>
        <authorList>
            <person name="Liu B."/>
            <person name="Wan Y."/>
        </authorList>
    </citation>
    <scope>NUCLEOTIDE SEQUENCE [LARGE SCALE GENOMIC DNA]</scope>
    <source>
        <strain evidence="8 9">WY-20</strain>
    </source>
</reference>
<feature type="transmembrane region" description="Helical" evidence="7">
    <location>
        <begin position="112"/>
        <end position="137"/>
    </location>
</feature>
<keyword evidence="3 7" id="KW-0812">Transmembrane</keyword>
<feature type="transmembrane region" description="Helical" evidence="7">
    <location>
        <begin position="157"/>
        <end position="180"/>
    </location>
</feature>
<dbReference type="Proteomes" id="UP001233314">
    <property type="component" value="Unassembled WGS sequence"/>
</dbReference>
<keyword evidence="9" id="KW-1185">Reference proteome</keyword>
<keyword evidence="2" id="KW-1003">Cell membrane</keyword>
<evidence type="ECO:0000256" key="5">
    <source>
        <dbReference type="ARBA" id="ARBA00023136"/>
    </source>
</evidence>
<feature type="transmembrane region" description="Helical" evidence="7">
    <location>
        <begin position="200"/>
        <end position="222"/>
    </location>
</feature>
<evidence type="ECO:0000256" key="1">
    <source>
        <dbReference type="ARBA" id="ARBA00004651"/>
    </source>
</evidence>
<evidence type="ECO:0000256" key="2">
    <source>
        <dbReference type="ARBA" id="ARBA00022475"/>
    </source>
</evidence>